<feature type="compositionally biased region" description="Basic residues" evidence="1">
    <location>
        <begin position="1"/>
        <end position="12"/>
    </location>
</feature>
<dbReference type="KEGG" id="kbs:EPA93_37415"/>
<accession>A0A4P6K0L8</accession>
<sequence length="107" mass="11905">MPKAKTRKKGTRQRSLDTRNATDLSSNVSSNAASAQSAKRLPVARRVRMQDIVMSAMVALGCWGLALSFVFFSSDANRYLFGVMAALMALIWSYRFATQLRKGLQQK</sequence>
<organism evidence="3 4">
    <name type="scientific">Ktedonosporobacter rubrisoli</name>
    <dbReference type="NCBI Taxonomy" id="2509675"/>
    <lineage>
        <taxon>Bacteria</taxon>
        <taxon>Bacillati</taxon>
        <taxon>Chloroflexota</taxon>
        <taxon>Ktedonobacteria</taxon>
        <taxon>Ktedonobacterales</taxon>
        <taxon>Ktedonosporobacteraceae</taxon>
        <taxon>Ktedonosporobacter</taxon>
    </lineage>
</organism>
<dbReference type="OrthoDB" id="166299at2"/>
<keyword evidence="2" id="KW-0472">Membrane</keyword>
<feature type="region of interest" description="Disordered" evidence="1">
    <location>
        <begin position="1"/>
        <end position="41"/>
    </location>
</feature>
<dbReference type="AlphaFoldDB" id="A0A4P6K0L8"/>
<keyword evidence="2" id="KW-0812">Transmembrane</keyword>
<proteinExistence type="predicted"/>
<feature type="compositionally biased region" description="Low complexity" evidence="1">
    <location>
        <begin position="25"/>
        <end position="38"/>
    </location>
</feature>
<feature type="transmembrane region" description="Helical" evidence="2">
    <location>
        <begin position="79"/>
        <end position="97"/>
    </location>
</feature>
<dbReference type="Proteomes" id="UP000290365">
    <property type="component" value="Chromosome"/>
</dbReference>
<reference evidence="3 4" key="1">
    <citation type="submission" date="2019-01" db="EMBL/GenBank/DDBJ databases">
        <title>Ktedonosporobacter rubrisoli SCAWS-G2.</title>
        <authorList>
            <person name="Huang Y."/>
            <person name="Yan B."/>
        </authorList>
    </citation>
    <scope>NUCLEOTIDE SEQUENCE [LARGE SCALE GENOMIC DNA]</scope>
    <source>
        <strain evidence="3 4">SCAWS-G2</strain>
    </source>
</reference>
<dbReference type="EMBL" id="CP035758">
    <property type="protein sequence ID" value="QBD81353.1"/>
    <property type="molecule type" value="Genomic_DNA"/>
</dbReference>
<gene>
    <name evidence="3" type="ORF">EPA93_37415</name>
</gene>
<dbReference type="RefSeq" id="WP_129892414.1">
    <property type="nucleotide sequence ID" value="NZ_CP035758.1"/>
</dbReference>
<feature type="transmembrane region" description="Helical" evidence="2">
    <location>
        <begin position="52"/>
        <end position="73"/>
    </location>
</feature>
<name>A0A4P6K0L8_KTERU</name>
<evidence type="ECO:0000256" key="1">
    <source>
        <dbReference type="SAM" id="MobiDB-lite"/>
    </source>
</evidence>
<keyword evidence="2" id="KW-1133">Transmembrane helix</keyword>
<protein>
    <submittedName>
        <fullName evidence="3">Uncharacterized protein</fullName>
    </submittedName>
</protein>
<evidence type="ECO:0000256" key="2">
    <source>
        <dbReference type="SAM" id="Phobius"/>
    </source>
</evidence>
<evidence type="ECO:0000313" key="3">
    <source>
        <dbReference type="EMBL" id="QBD81353.1"/>
    </source>
</evidence>
<keyword evidence="4" id="KW-1185">Reference proteome</keyword>
<evidence type="ECO:0000313" key="4">
    <source>
        <dbReference type="Proteomes" id="UP000290365"/>
    </source>
</evidence>